<name>A0A127VE97_9SPHI</name>
<keyword evidence="2" id="KW-1185">Reference proteome</keyword>
<dbReference type="PATRIC" id="fig|188932.3.peg.2896"/>
<dbReference type="KEGG" id="pcm:AY601_2779"/>
<dbReference type="EMBL" id="CP014504">
    <property type="protein sequence ID" value="AMP99662.1"/>
    <property type="molecule type" value="Genomic_DNA"/>
</dbReference>
<evidence type="ECO:0000313" key="2">
    <source>
        <dbReference type="Proteomes" id="UP000071561"/>
    </source>
</evidence>
<dbReference type="PANTHER" id="PTHR38460">
    <property type="entry name" value="TAUTOMERASE YOLI-RELATED"/>
    <property type="match status" value="1"/>
</dbReference>
<protein>
    <submittedName>
        <fullName evidence="1">4-oxalocrotonate tautomerase</fullName>
    </submittedName>
</protein>
<accession>A0A127VE97</accession>
<dbReference type="OrthoDB" id="9804765at2"/>
<dbReference type="PANTHER" id="PTHR38460:SF1">
    <property type="entry name" value="TAUTOMERASE YOLI-RELATED"/>
    <property type="match status" value="1"/>
</dbReference>
<proteinExistence type="predicted"/>
<reference evidence="1 2" key="1">
    <citation type="submission" date="2016-03" db="EMBL/GenBank/DDBJ databases">
        <title>Complete genome sequence of Pedobacter cryoconitis PAMC 27485.</title>
        <authorList>
            <person name="Lee J."/>
            <person name="Kim O.-S."/>
        </authorList>
    </citation>
    <scope>NUCLEOTIDE SEQUENCE [LARGE SCALE GENOMIC DNA]</scope>
    <source>
        <strain evidence="1 2">PAMC 27485</strain>
    </source>
</reference>
<dbReference type="AlphaFoldDB" id="A0A127VE97"/>
<dbReference type="InterPro" id="IPR037479">
    <property type="entry name" value="Tauto_MSAD"/>
</dbReference>
<dbReference type="Proteomes" id="UP000071561">
    <property type="component" value="Chromosome"/>
</dbReference>
<gene>
    <name evidence="1" type="ORF">AY601_2779</name>
</gene>
<dbReference type="Gene3D" id="3.30.429.10">
    <property type="entry name" value="Macrophage Migration Inhibitory Factor"/>
    <property type="match status" value="1"/>
</dbReference>
<dbReference type="Pfam" id="PF14552">
    <property type="entry name" value="Tautomerase_2"/>
    <property type="match status" value="1"/>
</dbReference>
<organism evidence="1 2">
    <name type="scientific">Pedobacter cryoconitis</name>
    <dbReference type="NCBI Taxonomy" id="188932"/>
    <lineage>
        <taxon>Bacteria</taxon>
        <taxon>Pseudomonadati</taxon>
        <taxon>Bacteroidota</taxon>
        <taxon>Sphingobacteriia</taxon>
        <taxon>Sphingobacteriales</taxon>
        <taxon>Sphingobacteriaceae</taxon>
        <taxon>Pedobacter</taxon>
    </lineage>
</organism>
<dbReference type="InterPro" id="IPR014347">
    <property type="entry name" value="Tautomerase/MIF_sf"/>
</dbReference>
<dbReference type="SUPFAM" id="SSF55331">
    <property type="entry name" value="Tautomerase/MIF"/>
    <property type="match status" value="1"/>
</dbReference>
<dbReference type="RefSeq" id="WP_068402019.1">
    <property type="nucleotide sequence ID" value="NZ_CP014504.1"/>
</dbReference>
<evidence type="ECO:0000313" key="1">
    <source>
        <dbReference type="EMBL" id="AMP99662.1"/>
    </source>
</evidence>
<sequence>MPFVNIYLPENYSRGLKEKISYSVHESLIEIFSIPVNDYFQVIHPVSPENLIFPESYLDISHLSDLIYIQIICGSGRTVEMKKSLYAVIVQKISLRTHISANDIIIVLNETPFENWSFGLGKAQMIK</sequence>